<feature type="region of interest" description="Disordered" evidence="1">
    <location>
        <begin position="20"/>
        <end position="54"/>
    </location>
</feature>
<keyword evidence="3" id="KW-1185">Reference proteome</keyword>
<proteinExistence type="predicted"/>
<feature type="compositionally biased region" description="Basic and acidic residues" evidence="1">
    <location>
        <begin position="286"/>
        <end position="297"/>
    </location>
</feature>
<gene>
    <name evidence="2" type="ORF">QLX08_003298</name>
</gene>
<feature type="region of interest" description="Disordered" evidence="1">
    <location>
        <begin position="259"/>
        <end position="297"/>
    </location>
</feature>
<name>A0AAW1A7J3_9HYME</name>
<feature type="compositionally biased region" description="Basic and acidic residues" evidence="1">
    <location>
        <begin position="411"/>
        <end position="421"/>
    </location>
</feature>
<accession>A0AAW1A7J3</accession>
<protein>
    <submittedName>
        <fullName evidence="2">Uncharacterized protein</fullName>
    </submittedName>
</protein>
<dbReference type="Proteomes" id="UP001432146">
    <property type="component" value="Unassembled WGS sequence"/>
</dbReference>
<feature type="compositionally biased region" description="Basic and acidic residues" evidence="1">
    <location>
        <begin position="259"/>
        <end position="273"/>
    </location>
</feature>
<evidence type="ECO:0000313" key="3">
    <source>
        <dbReference type="Proteomes" id="UP001432146"/>
    </source>
</evidence>
<feature type="compositionally biased region" description="Low complexity" evidence="1">
    <location>
        <begin position="93"/>
        <end position="103"/>
    </location>
</feature>
<feature type="region of interest" description="Disordered" evidence="1">
    <location>
        <begin position="360"/>
        <end position="422"/>
    </location>
</feature>
<evidence type="ECO:0000313" key="2">
    <source>
        <dbReference type="EMBL" id="KAK9305777.1"/>
    </source>
</evidence>
<feature type="compositionally biased region" description="Acidic residues" evidence="1">
    <location>
        <begin position="134"/>
        <end position="144"/>
    </location>
</feature>
<organism evidence="2 3">
    <name type="scientific">Tetragonisca angustula</name>
    <dbReference type="NCBI Taxonomy" id="166442"/>
    <lineage>
        <taxon>Eukaryota</taxon>
        <taxon>Metazoa</taxon>
        <taxon>Ecdysozoa</taxon>
        <taxon>Arthropoda</taxon>
        <taxon>Hexapoda</taxon>
        <taxon>Insecta</taxon>
        <taxon>Pterygota</taxon>
        <taxon>Neoptera</taxon>
        <taxon>Endopterygota</taxon>
        <taxon>Hymenoptera</taxon>
        <taxon>Apocrita</taxon>
        <taxon>Aculeata</taxon>
        <taxon>Apoidea</taxon>
        <taxon>Anthophila</taxon>
        <taxon>Apidae</taxon>
        <taxon>Tetragonisca</taxon>
    </lineage>
</organism>
<reference evidence="2 3" key="1">
    <citation type="submission" date="2024-05" db="EMBL/GenBank/DDBJ databases">
        <title>The nuclear and mitochondrial genome assemblies of Tetragonisca angustula (Apidae: Meliponini), a tiny yet remarkable pollinator in the Neotropics.</title>
        <authorList>
            <person name="Ferrari R."/>
            <person name="Ricardo P.C."/>
            <person name="Dias F.C."/>
            <person name="Araujo N.S."/>
            <person name="Soares D.O."/>
            <person name="Zhou Q.-S."/>
            <person name="Zhu C.-D."/>
            <person name="Coutinho L."/>
            <person name="Airas M.C."/>
            <person name="Batista T.M."/>
        </authorList>
    </citation>
    <scope>NUCLEOTIDE SEQUENCE [LARGE SCALE GENOMIC DNA]</scope>
    <source>
        <strain evidence="2">ASF017062</strain>
        <tissue evidence="2">Abdomen</tissue>
    </source>
</reference>
<feature type="compositionally biased region" description="Basic and acidic residues" evidence="1">
    <location>
        <begin position="145"/>
        <end position="158"/>
    </location>
</feature>
<sequence length="439" mass="50881">MKQVDSQKSKCVARSYLDARDHPDSCWKRTQKKSQSFLVSKSSKNPELSSNYYSSPTCCYKPQKNTSIHDSDDAPYLQRDVPRYKTKRDKHCSGYSSNFSSSRNNHHDDELRNVDSFKFANDKLGELTGHQVEDVEEEVTEDDREVLAEFLDRDYEEREGFDETDELDDESDRSPQTHRPRSQRGSKPEALLTKQQRWRGAEQQPDTRKFHCQQRVATVQNRPPPSRYYHSVAEPEETEPLSEEDFVRTSLRRQPADYRRWSPSRNEPDRYDDVATSMQSARRARTKPDVDRLMESESNRTRRCDRCGSLSSSKNAPPFKNTCRFDDCASMPIKGPIGDEPENYEQTFCGRCNVSHGSKDPSGIVDTTAYATKSRRSRETKSPTFYELPEQSQEKFSSDCSRSPSRYQGRKPADRFTENSKRSLHAYHGTARTLSRYVE</sequence>
<feature type="compositionally biased region" description="Polar residues" evidence="1">
    <location>
        <begin position="33"/>
        <end position="54"/>
    </location>
</feature>
<feature type="compositionally biased region" description="Acidic residues" evidence="1">
    <location>
        <begin position="159"/>
        <end position="171"/>
    </location>
</feature>
<dbReference type="AlphaFoldDB" id="A0AAW1A7J3"/>
<dbReference type="EMBL" id="JAWNGG020000048">
    <property type="protein sequence ID" value="KAK9305777.1"/>
    <property type="molecule type" value="Genomic_DNA"/>
</dbReference>
<comment type="caution">
    <text evidence="2">The sequence shown here is derived from an EMBL/GenBank/DDBJ whole genome shotgun (WGS) entry which is preliminary data.</text>
</comment>
<feature type="region of interest" description="Disordered" evidence="1">
    <location>
        <begin position="82"/>
        <end position="109"/>
    </location>
</feature>
<feature type="region of interest" description="Disordered" evidence="1">
    <location>
        <begin position="126"/>
        <end position="245"/>
    </location>
</feature>
<evidence type="ECO:0000256" key="1">
    <source>
        <dbReference type="SAM" id="MobiDB-lite"/>
    </source>
</evidence>
<feature type="compositionally biased region" description="Acidic residues" evidence="1">
    <location>
        <begin position="234"/>
        <end position="244"/>
    </location>
</feature>